<evidence type="ECO:0000313" key="1">
    <source>
        <dbReference type="EMBL" id="KAI8439584.1"/>
    </source>
</evidence>
<comment type="caution">
    <text evidence="1">The sequence shown here is derived from an EMBL/GenBank/DDBJ whole genome shotgun (WGS) entry which is preliminary data.</text>
</comment>
<dbReference type="EMBL" id="CM046123">
    <property type="protein sequence ID" value="KAI8439584.1"/>
    <property type="molecule type" value="Genomic_DNA"/>
</dbReference>
<sequence length="435" mass="49377">MLLLATYCLIVLTVSDASASHDNRNLRNVPVSYEGAQVWRTTITNDAQMSLIRKLHDDRDISLWRLTPDHGDFLIHATRKVDVNRRLSSQPYNMNHTVLVLDVQHRLDSLATPTPTWTGKTLKLGHRLDFTFYPELDVINEYLSAISTQYKSLSEIQTIGYSVENRTIQMAVVSNKNPKNAAILIVAGVHAREWIGVTSALYILDQLLNDFDNHPVHVKNIDWYIIPVVNPDGYEYSHKKDRLWKKNRRKFPNCCGVDLNRNFGKYWSMNDATSKKQCRENYAGTKEFSEPESSAVQSVIETVKISAFVDIHAFGQELNYPWAATAERTPHGKVLHDVAKDMSKAILSKNGSTYKFGSGYRKINPTYGSAVDFMYSEGVHHAYAIETRDTGQYGFLLPPEQIVDTGKELVAAMCCVAKALEPQPQFRSKACHDWF</sequence>
<dbReference type="Proteomes" id="UP001064048">
    <property type="component" value="Chromosome 23"/>
</dbReference>
<reference evidence="1 2" key="1">
    <citation type="journal article" date="2022" name="Genome Biol. Evol.">
        <title>The Spruce Budworm Genome: Reconstructing the Evolutionary History of Antifreeze Proteins.</title>
        <authorList>
            <person name="Beliveau C."/>
            <person name="Gagne P."/>
            <person name="Picq S."/>
            <person name="Vernygora O."/>
            <person name="Keeling C.I."/>
            <person name="Pinkney K."/>
            <person name="Doucet D."/>
            <person name="Wen F."/>
            <person name="Johnston J.S."/>
            <person name="Maaroufi H."/>
            <person name="Boyle B."/>
            <person name="Laroche J."/>
            <person name="Dewar K."/>
            <person name="Juretic N."/>
            <person name="Blackburn G."/>
            <person name="Nisole A."/>
            <person name="Brunet B."/>
            <person name="Brandao M."/>
            <person name="Lumley L."/>
            <person name="Duan J."/>
            <person name="Quan G."/>
            <person name="Lucarotti C.J."/>
            <person name="Roe A.D."/>
            <person name="Sperling F.A.H."/>
            <person name="Levesque R.C."/>
            <person name="Cusson M."/>
        </authorList>
    </citation>
    <scope>NUCLEOTIDE SEQUENCE [LARGE SCALE GENOMIC DNA]</scope>
    <source>
        <strain evidence="1">Glfc:IPQL:Cfum</strain>
    </source>
</reference>
<proteinExistence type="predicted"/>
<name>A0ACC0KTD7_CHOFU</name>
<organism evidence="1 2">
    <name type="scientific">Choristoneura fumiferana</name>
    <name type="common">Spruce budworm moth</name>
    <name type="synonym">Archips fumiferana</name>
    <dbReference type="NCBI Taxonomy" id="7141"/>
    <lineage>
        <taxon>Eukaryota</taxon>
        <taxon>Metazoa</taxon>
        <taxon>Ecdysozoa</taxon>
        <taxon>Arthropoda</taxon>
        <taxon>Hexapoda</taxon>
        <taxon>Insecta</taxon>
        <taxon>Pterygota</taxon>
        <taxon>Neoptera</taxon>
        <taxon>Endopterygota</taxon>
        <taxon>Lepidoptera</taxon>
        <taxon>Glossata</taxon>
        <taxon>Ditrysia</taxon>
        <taxon>Tortricoidea</taxon>
        <taxon>Tortricidae</taxon>
        <taxon>Tortricinae</taxon>
        <taxon>Choristoneura</taxon>
    </lineage>
</organism>
<gene>
    <name evidence="1" type="ORF">MSG28_013311</name>
</gene>
<evidence type="ECO:0000313" key="2">
    <source>
        <dbReference type="Proteomes" id="UP001064048"/>
    </source>
</evidence>
<keyword evidence="2" id="KW-1185">Reference proteome</keyword>
<accession>A0ACC0KTD7</accession>
<protein>
    <submittedName>
        <fullName evidence="1">Uncharacterized protein</fullName>
    </submittedName>
</protein>